<feature type="region of interest" description="Disordered" evidence="1">
    <location>
        <begin position="80"/>
        <end position="99"/>
    </location>
</feature>
<gene>
    <name evidence="3" type="ORF">C5O23_02510</name>
</gene>
<comment type="caution">
    <text evidence="3">The sequence shown here is derived from an EMBL/GenBank/DDBJ whole genome shotgun (WGS) entry which is preliminary data.</text>
</comment>
<accession>A0A2V1ISC9</accession>
<dbReference type="AlphaFoldDB" id="A0A2V1ISC9"/>
<dbReference type="EMBL" id="PUEC01000004">
    <property type="protein sequence ID" value="PWB03600.1"/>
    <property type="molecule type" value="Genomic_DNA"/>
</dbReference>
<evidence type="ECO:0000256" key="1">
    <source>
        <dbReference type="SAM" id="MobiDB-lite"/>
    </source>
</evidence>
<reference evidence="4" key="1">
    <citation type="submission" date="2018-02" db="EMBL/GenBank/DDBJ databases">
        <authorList>
            <person name="Clavel T."/>
            <person name="Strowig T."/>
        </authorList>
    </citation>
    <scope>NUCLEOTIDE SEQUENCE [LARGE SCALE GENOMIC DNA]</scope>
    <source>
        <strain evidence="4">DSM 103720</strain>
    </source>
</reference>
<evidence type="ECO:0000313" key="4">
    <source>
        <dbReference type="Proteomes" id="UP000244905"/>
    </source>
</evidence>
<dbReference type="GO" id="GO:0042597">
    <property type="term" value="C:periplasmic space"/>
    <property type="evidence" value="ECO:0007669"/>
    <property type="project" value="InterPro"/>
</dbReference>
<dbReference type="Pfam" id="PF07813">
    <property type="entry name" value="LTXXQ"/>
    <property type="match status" value="1"/>
</dbReference>
<sequence>MKKTLLSVAIILASTLGITATAQSPANTQTCDNPKTECTKAGKANKAVRPNPFEGLNLTEQQKTELQSIAPKKDCCKDKAEKKDKAQAKAEKQAKRAENRQKMIQNRRDYLAKVKNILTPEQYVQFLENNYVDQALKGGPRHGKMAQAKHKNGKKGDRRHNMRVNRPNTNAAQQQNANDSNSAYYIDNGKIKVFSYHAQR</sequence>
<dbReference type="InterPro" id="IPR012899">
    <property type="entry name" value="LTXXQ"/>
</dbReference>
<evidence type="ECO:0008006" key="5">
    <source>
        <dbReference type="Google" id="ProtNLM"/>
    </source>
</evidence>
<proteinExistence type="predicted"/>
<evidence type="ECO:0000256" key="2">
    <source>
        <dbReference type="SAM" id="SignalP"/>
    </source>
</evidence>
<organism evidence="3 4">
    <name type="scientific">Duncaniella muris</name>
    <dbReference type="NCBI Taxonomy" id="2094150"/>
    <lineage>
        <taxon>Bacteria</taxon>
        <taxon>Pseudomonadati</taxon>
        <taxon>Bacteroidota</taxon>
        <taxon>Bacteroidia</taxon>
        <taxon>Bacteroidales</taxon>
        <taxon>Muribaculaceae</taxon>
        <taxon>Duncaniella</taxon>
    </lineage>
</organism>
<keyword evidence="2" id="KW-0732">Signal</keyword>
<feature type="compositionally biased region" description="Basic residues" evidence="1">
    <location>
        <begin position="139"/>
        <end position="163"/>
    </location>
</feature>
<dbReference type="GeneID" id="82525220"/>
<feature type="chain" id="PRO_5016069362" description="DUF4890 domain-containing protein" evidence="2">
    <location>
        <begin position="23"/>
        <end position="200"/>
    </location>
</feature>
<protein>
    <recommendedName>
        <fullName evidence="5">DUF4890 domain-containing protein</fullName>
    </recommendedName>
</protein>
<keyword evidence="4" id="KW-1185">Reference proteome</keyword>
<name>A0A2V1ISC9_9BACT</name>
<dbReference type="RefSeq" id="WP_107031382.1">
    <property type="nucleotide sequence ID" value="NZ_CAOLBL010000003.1"/>
</dbReference>
<evidence type="ECO:0000313" key="3">
    <source>
        <dbReference type="EMBL" id="PWB03600.1"/>
    </source>
</evidence>
<feature type="region of interest" description="Disordered" evidence="1">
    <location>
        <begin position="137"/>
        <end position="182"/>
    </location>
</feature>
<feature type="signal peptide" evidence="2">
    <location>
        <begin position="1"/>
        <end position="22"/>
    </location>
</feature>
<dbReference type="Proteomes" id="UP000244905">
    <property type="component" value="Unassembled WGS sequence"/>
</dbReference>